<dbReference type="AGR" id="RGD:41400612"/>
<dbReference type="RefSeq" id="NP_001417611.1">
    <property type="nucleotide sequence ID" value="NM_001430682.1"/>
</dbReference>
<dbReference type="RefSeq" id="NP_001417612.1">
    <property type="nucleotide sequence ID" value="NM_001430683.1"/>
</dbReference>
<reference evidence="2" key="1">
    <citation type="submission" date="2024-01" db="EMBL/GenBank/DDBJ databases">
        <title>GRCr8: a new rat reference genome assembly contstructed from accurate long reads and long range scaffolding.</title>
        <authorList>
            <person name="Doris P.A."/>
            <person name="Kalbfleisch T."/>
            <person name="Li K."/>
            <person name="Howe K."/>
            <person name="Wood J."/>
        </authorList>
    </citation>
    <scope>NUCLEOTIDE SEQUENCE [LARGE SCALE GENOMIC DNA]</scope>
    <source>
        <strain evidence="2">Brown Norway</strain>
    </source>
</reference>
<dbReference type="OMA" id="PWALPCK"/>
<reference evidence="2" key="2">
    <citation type="submission" date="2025-08" db="UniProtKB">
        <authorList>
            <consortium name="Ensembl"/>
        </authorList>
    </citation>
    <scope>IDENTIFICATION</scope>
    <source>
        <strain evidence="2">Brown Norway</strain>
    </source>
</reference>
<dbReference type="Proteomes" id="UP000002494">
    <property type="component" value="Chromosome 8"/>
</dbReference>
<dbReference type="CTD" id="120094305"/>
<keyword evidence="3" id="KW-1185">Reference proteome</keyword>
<feature type="region of interest" description="Disordered" evidence="1">
    <location>
        <begin position="24"/>
        <end position="105"/>
    </location>
</feature>
<organism evidence="2 3">
    <name type="scientific">Rattus norvegicus</name>
    <name type="common">Rat</name>
    <dbReference type="NCBI Taxonomy" id="10116"/>
    <lineage>
        <taxon>Eukaryota</taxon>
        <taxon>Metazoa</taxon>
        <taxon>Chordata</taxon>
        <taxon>Craniata</taxon>
        <taxon>Vertebrata</taxon>
        <taxon>Euteleostomi</taxon>
        <taxon>Mammalia</taxon>
        <taxon>Eutheria</taxon>
        <taxon>Euarchontoglires</taxon>
        <taxon>Glires</taxon>
        <taxon>Rodentia</taxon>
        <taxon>Myomorpha</taxon>
        <taxon>Muroidea</taxon>
        <taxon>Muridae</taxon>
        <taxon>Murinae</taxon>
        <taxon>Rattus</taxon>
    </lineage>
</organism>
<gene>
    <name evidence="4" type="primary">C8h3orf86</name>
</gene>
<evidence type="ECO:0000256" key="1">
    <source>
        <dbReference type="SAM" id="MobiDB-lite"/>
    </source>
</evidence>
<dbReference type="GeneTree" id="ENSGT00860000135478"/>
<dbReference type="GeneID" id="120094305"/>
<accession>A0A8I6A419</accession>
<name>A0A8I6A419_RAT</name>
<dbReference type="AlphaFoldDB" id="A0A8I6A419"/>
<dbReference type="RGD" id="41400612">
    <property type="gene designation" value="C8h3orf86"/>
</dbReference>
<dbReference type="OrthoDB" id="9747580at2759"/>
<dbReference type="Ensembl" id="ENSRNOT00000116106.2">
    <property type="protein sequence ID" value="ENSRNOP00000085755.1"/>
    <property type="gene ID" value="ENSRNOG00000062665.2"/>
</dbReference>
<evidence type="ECO:0000313" key="2">
    <source>
        <dbReference type="Ensembl" id="ENSRNOP00000085755.1"/>
    </source>
</evidence>
<protein>
    <submittedName>
        <fullName evidence="2">Similar to human chromosome 3 open reading frame 86</fullName>
    </submittedName>
</protein>
<proteinExistence type="predicted"/>
<evidence type="ECO:0000313" key="4">
    <source>
        <dbReference type="RGD" id="41400612"/>
    </source>
</evidence>
<feature type="compositionally biased region" description="Low complexity" evidence="1">
    <location>
        <begin position="24"/>
        <end position="36"/>
    </location>
</feature>
<dbReference type="GlyGen" id="A0A8I6A419">
    <property type="glycosylation" value="1 site"/>
</dbReference>
<evidence type="ECO:0000313" key="3">
    <source>
        <dbReference type="Proteomes" id="UP000002494"/>
    </source>
</evidence>
<sequence length="141" mass="14920">MSRSQLEQEKKFLDSFVWVNEITGETTFPPGEGTTPAASGEKRPARSRSPRGNIPCSVAAHRPASPVNPEAVGRGPGTGSLLLPDLGMPRVLSPPGSALPTQDHLGVSPPLARVFPASPSPPWALSCKLRNVLTGNNRFSF</sequence>
<reference evidence="2" key="3">
    <citation type="submission" date="2025-09" db="UniProtKB">
        <authorList>
            <consortium name="Ensembl"/>
        </authorList>
    </citation>
    <scope>IDENTIFICATION</scope>
    <source>
        <strain evidence="2">Brown Norway</strain>
    </source>
</reference>